<dbReference type="PANTHER" id="PTHR12526:SF510">
    <property type="entry name" value="D-INOSITOL 3-PHOSPHATE GLYCOSYLTRANSFERASE"/>
    <property type="match status" value="1"/>
</dbReference>
<sequence length="374" mass="39080">MPGAAERVVLVGPAHPYKGGGARHTTELAHRLAAAGHPTVLESWRAQYPAALYPGRQTVHAPEGEPYPATRRDLAWYRPDGWLRTGRRAGRSADLVAVAALSPVQVPAYLVLLAGVGRAARTAVIAHNVLPHERRPGDTALMRALLRRAGTVLVHSAEQAGLARGLAPGADVRAAELPPHLPETGPAPVGRPREPGPPRFLFFGIVRPYKGVDVLLRAFAAGAPPGALLTVAGEFWGGSAELRGLARELGVADRVEFREGYVPAGELGALFAAADAAVLPYRSATATQNVLLAQRHGLPVIATRTGTLPDAVRDGADGLLCAPGDPEDLARALAAFAAPGTAERLRAGAAEAAARTAARTDALWDAYLHALTAR</sequence>
<dbReference type="Pfam" id="PF13692">
    <property type="entry name" value="Glyco_trans_1_4"/>
    <property type="match status" value="1"/>
</dbReference>
<name>A0A7W8QM72_9ACTN</name>
<protein>
    <submittedName>
        <fullName evidence="3">Glycosyltransferase involved in cell wall biosynthesis</fullName>
    </submittedName>
</protein>
<dbReference type="RefSeq" id="WP_312893638.1">
    <property type="nucleotide sequence ID" value="NZ_BAAAJD010000110.1"/>
</dbReference>
<reference evidence="3 4" key="1">
    <citation type="submission" date="2020-08" db="EMBL/GenBank/DDBJ databases">
        <title>Sequencing the genomes of 1000 actinobacteria strains.</title>
        <authorList>
            <person name="Klenk H.-P."/>
        </authorList>
    </citation>
    <scope>NUCLEOTIDE SEQUENCE [LARGE SCALE GENOMIC DNA]</scope>
    <source>
        <strain evidence="3 4">DSM 44551</strain>
    </source>
</reference>
<proteinExistence type="predicted"/>
<gene>
    <name evidence="3" type="ORF">HDA36_002974</name>
</gene>
<dbReference type="Gene3D" id="3.40.50.2000">
    <property type="entry name" value="Glycogen Phosphorylase B"/>
    <property type="match status" value="2"/>
</dbReference>
<dbReference type="SUPFAM" id="SSF53756">
    <property type="entry name" value="UDP-Glycosyltransferase/glycogen phosphorylase"/>
    <property type="match status" value="1"/>
</dbReference>
<keyword evidence="4" id="KW-1185">Reference proteome</keyword>
<keyword evidence="1" id="KW-0328">Glycosyltransferase</keyword>
<keyword evidence="2 3" id="KW-0808">Transferase</keyword>
<dbReference type="GO" id="GO:0016757">
    <property type="term" value="F:glycosyltransferase activity"/>
    <property type="evidence" value="ECO:0007669"/>
    <property type="project" value="UniProtKB-KW"/>
</dbReference>
<dbReference type="AlphaFoldDB" id="A0A7W8QM72"/>
<dbReference type="PANTHER" id="PTHR12526">
    <property type="entry name" value="GLYCOSYLTRANSFERASE"/>
    <property type="match status" value="1"/>
</dbReference>
<organism evidence="3 4">
    <name type="scientific">Nocardiopsis composta</name>
    <dbReference type="NCBI Taxonomy" id="157465"/>
    <lineage>
        <taxon>Bacteria</taxon>
        <taxon>Bacillati</taxon>
        <taxon>Actinomycetota</taxon>
        <taxon>Actinomycetes</taxon>
        <taxon>Streptosporangiales</taxon>
        <taxon>Nocardiopsidaceae</taxon>
        <taxon>Nocardiopsis</taxon>
    </lineage>
</organism>
<dbReference type="EMBL" id="JACHDB010000001">
    <property type="protein sequence ID" value="MBB5432890.1"/>
    <property type="molecule type" value="Genomic_DNA"/>
</dbReference>
<accession>A0A7W8QM72</accession>
<evidence type="ECO:0000256" key="2">
    <source>
        <dbReference type="ARBA" id="ARBA00022679"/>
    </source>
</evidence>
<dbReference type="CDD" id="cd03801">
    <property type="entry name" value="GT4_PimA-like"/>
    <property type="match status" value="1"/>
</dbReference>
<dbReference type="Proteomes" id="UP000572635">
    <property type="component" value="Unassembled WGS sequence"/>
</dbReference>
<evidence type="ECO:0000256" key="1">
    <source>
        <dbReference type="ARBA" id="ARBA00022676"/>
    </source>
</evidence>
<comment type="caution">
    <text evidence="3">The sequence shown here is derived from an EMBL/GenBank/DDBJ whole genome shotgun (WGS) entry which is preliminary data.</text>
</comment>
<evidence type="ECO:0000313" key="3">
    <source>
        <dbReference type="EMBL" id="MBB5432890.1"/>
    </source>
</evidence>
<evidence type="ECO:0000313" key="4">
    <source>
        <dbReference type="Proteomes" id="UP000572635"/>
    </source>
</evidence>